<dbReference type="AlphaFoldDB" id="A0A0K6IN75"/>
<name>A0A0K6IN75_9GAMM</name>
<evidence type="ECO:0000313" key="3">
    <source>
        <dbReference type="Proteomes" id="UP000182769"/>
    </source>
</evidence>
<evidence type="ECO:0000256" key="1">
    <source>
        <dbReference type="SAM" id="SignalP"/>
    </source>
</evidence>
<protein>
    <submittedName>
        <fullName evidence="2">Raf kinase inhibitor-like protein, YbhB/YbcL family</fullName>
    </submittedName>
</protein>
<dbReference type="STRING" id="1137284.GCA_001418205_02568"/>
<dbReference type="SUPFAM" id="SSF49777">
    <property type="entry name" value="PEBP-like"/>
    <property type="match status" value="1"/>
</dbReference>
<dbReference type="InterPro" id="IPR008914">
    <property type="entry name" value="PEBP"/>
</dbReference>
<dbReference type="PROSITE" id="PS51257">
    <property type="entry name" value="PROKAR_LIPOPROTEIN"/>
    <property type="match status" value="1"/>
</dbReference>
<gene>
    <name evidence="2" type="ORF">Ga0061065_10846</name>
</gene>
<dbReference type="OrthoDB" id="9797506at2"/>
<dbReference type="Proteomes" id="UP000182769">
    <property type="component" value="Unassembled WGS sequence"/>
</dbReference>
<dbReference type="PANTHER" id="PTHR30289">
    <property type="entry name" value="UNCHARACTERIZED PROTEIN YBCL-RELATED"/>
    <property type="match status" value="1"/>
</dbReference>
<dbReference type="PANTHER" id="PTHR30289:SF1">
    <property type="entry name" value="PEBP (PHOSPHATIDYLETHANOLAMINE-BINDING PROTEIN) FAMILY PROTEIN"/>
    <property type="match status" value="1"/>
</dbReference>
<reference evidence="3" key="1">
    <citation type="submission" date="2015-08" db="EMBL/GenBank/DDBJ databases">
        <authorList>
            <person name="Varghese N."/>
        </authorList>
    </citation>
    <scope>NUCLEOTIDE SEQUENCE [LARGE SCALE GENOMIC DNA]</scope>
    <source>
        <strain evidence="3">JCM 18476</strain>
    </source>
</reference>
<evidence type="ECO:0000313" key="2">
    <source>
        <dbReference type="EMBL" id="CUB04752.1"/>
    </source>
</evidence>
<dbReference type="InterPro" id="IPR005247">
    <property type="entry name" value="YbhB_YbcL/LppC-like"/>
</dbReference>
<accession>A0A0K6IN75</accession>
<keyword evidence="3" id="KW-1185">Reference proteome</keyword>
<dbReference type="InterPro" id="IPR036610">
    <property type="entry name" value="PEBP-like_sf"/>
</dbReference>
<dbReference type="CDD" id="cd00865">
    <property type="entry name" value="PEBP_bact_arch"/>
    <property type="match status" value="1"/>
</dbReference>
<sequence>MNLKNSLIGLSLMAACSVSYAESFTLTSSDIADGKPMSQQQEFQGFGCQGGNKSPALSWSGAPEGTKAYAVLVHDPDAPTGGSGWWHWQMINIPQNVTHLEAGAGNPDNGLAPKSSQQIRNDYGVEGFGGACPPKGDKPHRYRFTVYALSQRLELPEAPSAALTGYMVNHFKLASSTIEALYQVE</sequence>
<organism evidence="2 3">
    <name type="scientific">Marinomonas fungiae</name>
    <dbReference type="NCBI Taxonomy" id="1137284"/>
    <lineage>
        <taxon>Bacteria</taxon>
        <taxon>Pseudomonadati</taxon>
        <taxon>Pseudomonadota</taxon>
        <taxon>Gammaproteobacteria</taxon>
        <taxon>Oceanospirillales</taxon>
        <taxon>Oceanospirillaceae</taxon>
        <taxon>Marinomonas</taxon>
    </lineage>
</organism>
<feature type="signal peptide" evidence="1">
    <location>
        <begin position="1"/>
        <end position="21"/>
    </location>
</feature>
<dbReference type="NCBIfam" id="TIGR00481">
    <property type="entry name" value="YbhB/YbcL family Raf kinase inhibitor-like protein"/>
    <property type="match status" value="1"/>
</dbReference>
<dbReference type="Gene3D" id="3.90.280.10">
    <property type="entry name" value="PEBP-like"/>
    <property type="match status" value="1"/>
</dbReference>
<dbReference type="EMBL" id="CYHG01000008">
    <property type="protein sequence ID" value="CUB04752.1"/>
    <property type="molecule type" value="Genomic_DNA"/>
</dbReference>
<dbReference type="Pfam" id="PF01161">
    <property type="entry name" value="PBP"/>
    <property type="match status" value="1"/>
</dbReference>
<feature type="chain" id="PRO_5005505304" evidence="1">
    <location>
        <begin position="22"/>
        <end position="185"/>
    </location>
</feature>
<keyword evidence="1" id="KW-0732">Signal</keyword>
<proteinExistence type="predicted"/>